<reference evidence="2 3" key="1">
    <citation type="journal article" date="2018" name="G3 (Bethesda)">
        <title>Phylogenetic and Phylogenomic Definition of Rhizopus Species.</title>
        <authorList>
            <person name="Gryganskyi A.P."/>
            <person name="Golan J."/>
            <person name="Dolatabadi S."/>
            <person name="Mondo S."/>
            <person name="Robb S."/>
            <person name="Idnurm A."/>
            <person name="Muszewska A."/>
            <person name="Steczkiewicz K."/>
            <person name="Masonjones S."/>
            <person name="Liao H.L."/>
            <person name="Gajdeczka M.T."/>
            <person name="Anike F."/>
            <person name="Vuek A."/>
            <person name="Anishchenko I.M."/>
            <person name="Voigt K."/>
            <person name="de Hoog G.S."/>
            <person name="Smith M.E."/>
            <person name="Heitman J."/>
            <person name="Vilgalys R."/>
            <person name="Stajich J.E."/>
        </authorList>
    </citation>
    <scope>NUCLEOTIDE SEQUENCE [LARGE SCALE GENOMIC DNA]</scope>
    <source>
        <strain evidence="2 3">LSU 92-RS-03</strain>
    </source>
</reference>
<evidence type="ECO:0008006" key="4">
    <source>
        <dbReference type="Google" id="ProtNLM"/>
    </source>
</evidence>
<name>A0A367KXQ6_RHIST</name>
<protein>
    <recommendedName>
        <fullName evidence="4">NET domain-containing protein</fullName>
    </recommendedName>
</protein>
<evidence type="ECO:0000313" key="3">
    <source>
        <dbReference type="Proteomes" id="UP000253551"/>
    </source>
</evidence>
<dbReference type="OrthoDB" id="2416617at2759"/>
<feature type="region of interest" description="Disordered" evidence="1">
    <location>
        <begin position="51"/>
        <end position="97"/>
    </location>
</feature>
<dbReference type="Gene3D" id="1.20.1270.220">
    <property type="match status" value="1"/>
</dbReference>
<evidence type="ECO:0000313" key="2">
    <source>
        <dbReference type="EMBL" id="RCI06999.1"/>
    </source>
</evidence>
<dbReference type="Proteomes" id="UP000253551">
    <property type="component" value="Unassembled WGS sequence"/>
</dbReference>
<dbReference type="AlphaFoldDB" id="A0A367KXQ6"/>
<organism evidence="2 3">
    <name type="scientific">Rhizopus stolonifer</name>
    <name type="common">Rhizopus nigricans</name>
    <dbReference type="NCBI Taxonomy" id="4846"/>
    <lineage>
        <taxon>Eukaryota</taxon>
        <taxon>Fungi</taxon>
        <taxon>Fungi incertae sedis</taxon>
        <taxon>Mucoromycota</taxon>
        <taxon>Mucoromycotina</taxon>
        <taxon>Mucoromycetes</taxon>
        <taxon>Mucorales</taxon>
        <taxon>Mucorineae</taxon>
        <taxon>Rhizopodaceae</taxon>
        <taxon>Rhizopus</taxon>
    </lineage>
</organism>
<feature type="compositionally biased region" description="Basic residues" evidence="1">
    <location>
        <begin position="229"/>
        <end position="245"/>
    </location>
</feature>
<feature type="region of interest" description="Disordered" evidence="1">
    <location>
        <begin position="228"/>
        <end position="247"/>
    </location>
</feature>
<sequence length="336" mass="38309">MFPYSMMSLTLVNCPSSSFHIYDSLVPHQTMTDTIEPSSLIHQDYVHSVTNDAKRRHSSSSASTNSSLEDDNTFSTMHSRRSSLDSESSTESVKPSYMHRRQMEEAILEKITHQLDADKLPGILTIISHNQDNVEEVEIDLAKLDYVQLEHILLYVDACLLEKQGGPKVKLNDYVIQPMKKSMPKQRRRKQRRTSIVEAGHVVHGTCTSRLSDSYGPMSMSALTEYTVKRKNNKKRTPKKNKKFNHTLPVKKPSKRKTALHKRKLLEDMIQPSSNDEDEEENSKGDIIIFGNEQMDFAVTDNQTIVHSSLPTQHIPSVNDQPIEADEDDELIDIMM</sequence>
<comment type="caution">
    <text evidence="2">The sequence shown here is derived from an EMBL/GenBank/DDBJ whole genome shotgun (WGS) entry which is preliminary data.</text>
</comment>
<evidence type="ECO:0000256" key="1">
    <source>
        <dbReference type="SAM" id="MobiDB-lite"/>
    </source>
</evidence>
<dbReference type="STRING" id="4846.A0A367KXQ6"/>
<dbReference type="InterPro" id="IPR038336">
    <property type="entry name" value="NET_sf"/>
</dbReference>
<accession>A0A367KXQ6</accession>
<proteinExistence type="predicted"/>
<keyword evidence="3" id="KW-1185">Reference proteome</keyword>
<dbReference type="EMBL" id="PJQM01000048">
    <property type="protein sequence ID" value="RCI06999.1"/>
    <property type="molecule type" value="Genomic_DNA"/>
</dbReference>
<gene>
    <name evidence="2" type="ORF">CU098_010571</name>
</gene>